<evidence type="ECO:0000313" key="3">
    <source>
        <dbReference type="Proteomes" id="UP000000763"/>
    </source>
</evidence>
<dbReference type="AlphaFoldDB" id="Q6ZB93"/>
<dbReference type="Proteomes" id="UP000000763">
    <property type="component" value="Chromosome 8"/>
</dbReference>
<accession>Q6ZB93</accession>
<organism evidence="2 3">
    <name type="scientific">Oryza sativa subsp. japonica</name>
    <name type="common">Rice</name>
    <dbReference type="NCBI Taxonomy" id="39947"/>
    <lineage>
        <taxon>Eukaryota</taxon>
        <taxon>Viridiplantae</taxon>
        <taxon>Streptophyta</taxon>
        <taxon>Embryophyta</taxon>
        <taxon>Tracheophyta</taxon>
        <taxon>Spermatophyta</taxon>
        <taxon>Magnoliopsida</taxon>
        <taxon>Liliopsida</taxon>
        <taxon>Poales</taxon>
        <taxon>Poaceae</taxon>
        <taxon>BOP clade</taxon>
        <taxon>Oryzoideae</taxon>
        <taxon>Oryzeae</taxon>
        <taxon>Oryzinae</taxon>
        <taxon>Oryza</taxon>
        <taxon>Oryza sativa</taxon>
    </lineage>
</organism>
<feature type="region of interest" description="Disordered" evidence="1">
    <location>
        <begin position="1"/>
        <end position="35"/>
    </location>
</feature>
<dbReference type="EMBL" id="AP004643">
    <property type="protein sequence ID" value="BAD09747.1"/>
    <property type="molecule type" value="Genomic_DNA"/>
</dbReference>
<proteinExistence type="predicted"/>
<protein>
    <submittedName>
        <fullName evidence="2">Uncharacterized protein</fullName>
    </submittedName>
</protein>
<evidence type="ECO:0000256" key="1">
    <source>
        <dbReference type="SAM" id="MobiDB-lite"/>
    </source>
</evidence>
<reference evidence="3" key="1">
    <citation type="journal article" date="2005" name="Nature">
        <title>The map-based sequence of the rice genome.</title>
        <authorList>
            <consortium name="International rice genome sequencing project (IRGSP)"/>
            <person name="Matsumoto T."/>
            <person name="Wu J."/>
            <person name="Kanamori H."/>
            <person name="Katayose Y."/>
            <person name="Fujisawa M."/>
            <person name="Namiki N."/>
            <person name="Mizuno H."/>
            <person name="Yamamoto K."/>
            <person name="Antonio B.A."/>
            <person name="Baba T."/>
            <person name="Sakata K."/>
            <person name="Nagamura Y."/>
            <person name="Aoki H."/>
            <person name="Arikawa K."/>
            <person name="Arita K."/>
            <person name="Bito T."/>
            <person name="Chiden Y."/>
            <person name="Fujitsuka N."/>
            <person name="Fukunaka R."/>
            <person name="Hamada M."/>
            <person name="Harada C."/>
            <person name="Hayashi A."/>
            <person name="Hijishita S."/>
            <person name="Honda M."/>
            <person name="Hosokawa S."/>
            <person name="Ichikawa Y."/>
            <person name="Idonuma A."/>
            <person name="Iijima M."/>
            <person name="Ikeda M."/>
            <person name="Ikeno M."/>
            <person name="Ito K."/>
            <person name="Ito S."/>
            <person name="Ito T."/>
            <person name="Ito Y."/>
            <person name="Ito Y."/>
            <person name="Iwabuchi A."/>
            <person name="Kamiya K."/>
            <person name="Karasawa W."/>
            <person name="Kurita K."/>
            <person name="Katagiri S."/>
            <person name="Kikuta A."/>
            <person name="Kobayashi H."/>
            <person name="Kobayashi N."/>
            <person name="Machita K."/>
            <person name="Maehara T."/>
            <person name="Masukawa M."/>
            <person name="Mizubayashi T."/>
            <person name="Mukai Y."/>
            <person name="Nagasaki H."/>
            <person name="Nagata Y."/>
            <person name="Naito S."/>
            <person name="Nakashima M."/>
            <person name="Nakama Y."/>
            <person name="Nakamichi Y."/>
            <person name="Nakamura M."/>
            <person name="Meguro A."/>
            <person name="Negishi M."/>
            <person name="Ohta I."/>
            <person name="Ohta T."/>
            <person name="Okamoto M."/>
            <person name="Ono N."/>
            <person name="Saji S."/>
            <person name="Sakaguchi M."/>
            <person name="Sakai K."/>
            <person name="Shibata M."/>
            <person name="Shimokawa T."/>
            <person name="Song J."/>
            <person name="Takazaki Y."/>
            <person name="Terasawa K."/>
            <person name="Tsugane M."/>
            <person name="Tsuji K."/>
            <person name="Ueda S."/>
            <person name="Waki K."/>
            <person name="Yamagata H."/>
            <person name="Yamamoto M."/>
            <person name="Yamamoto S."/>
            <person name="Yamane H."/>
            <person name="Yoshiki S."/>
            <person name="Yoshihara R."/>
            <person name="Yukawa K."/>
            <person name="Zhong H."/>
            <person name="Yano M."/>
            <person name="Yuan Q."/>
            <person name="Ouyang S."/>
            <person name="Liu J."/>
            <person name="Jones K.M."/>
            <person name="Gansberger K."/>
            <person name="Moffat K."/>
            <person name="Hill J."/>
            <person name="Bera J."/>
            <person name="Fadrosh D."/>
            <person name="Jin S."/>
            <person name="Johri S."/>
            <person name="Kim M."/>
            <person name="Overton L."/>
            <person name="Reardon M."/>
            <person name="Tsitrin T."/>
            <person name="Vuong H."/>
            <person name="Weaver B."/>
            <person name="Ciecko A."/>
            <person name="Tallon L."/>
            <person name="Jackson J."/>
            <person name="Pai G."/>
            <person name="Aken S.V."/>
            <person name="Utterback T."/>
            <person name="Reidmuller S."/>
            <person name="Feldblyum T."/>
            <person name="Hsiao J."/>
            <person name="Zismann V."/>
            <person name="Iobst S."/>
            <person name="de Vazeille A.R."/>
            <person name="Buell C.R."/>
            <person name="Ying K."/>
            <person name="Li Y."/>
            <person name="Lu T."/>
            <person name="Huang Y."/>
            <person name="Zhao Q."/>
            <person name="Feng Q."/>
            <person name="Zhang L."/>
            <person name="Zhu J."/>
            <person name="Weng Q."/>
            <person name="Mu J."/>
            <person name="Lu Y."/>
            <person name="Fan D."/>
            <person name="Liu Y."/>
            <person name="Guan J."/>
            <person name="Zhang Y."/>
            <person name="Yu S."/>
            <person name="Liu X."/>
            <person name="Zhang Y."/>
            <person name="Hong G."/>
            <person name="Han B."/>
            <person name="Choisne N."/>
            <person name="Demange N."/>
            <person name="Orjeda G."/>
            <person name="Samain S."/>
            <person name="Cattolico L."/>
            <person name="Pelletier E."/>
            <person name="Couloux A."/>
            <person name="Segurens B."/>
            <person name="Wincker P."/>
            <person name="D'Hont A."/>
            <person name="Scarpelli C."/>
            <person name="Weissenbach J."/>
            <person name="Salanoubat M."/>
            <person name="Quetier F."/>
            <person name="Yu Y."/>
            <person name="Kim H.R."/>
            <person name="Rambo T."/>
            <person name="Currie J."/>
            <person name="Collura K."/>
            <person name="Luo M."/>
            <person name="Yang T."/>
            <person name="Ammiraju J.S.S."/>
            <person name="Engler F."/>
            <person name="Soderlund C."/>
            <person name="Wing R.A."/>
            <person name="Palmer L.E."/>
            <person name="de la Bastide M."/>
            <person name="Spiegel L."/>
            <person name="Nascimento L."/>
            <person name="Zutavern T."/>
            <person name="O'Shaughnessy A."/>
            <person name="Dike S."/>
            <person name="Dedhia N."/>
            <person name="Preston R."/>
            <person name="Balija V."/>
            <person name="McCombie W.R."/>
            <person name="Chow T."/>
            <person name="Chen H."/>
            <person name="Chung M."/>
            <person name="Chen C."/>
            <person name="Shaw J."/>
            <person name="Wu H."/>
            <person name="Hsiao K."/>
            <person name="Chao Y."/>
            <person name="Chu M."/>
            <person name="Cheng C."/>
            <person name="Hour A."/>
            <person name="Lee P."/>
            <person name="Lin S."/>
            <person name="Lin Y."/>
            <person name="Liou J."/>
            <person name="Liu S."/>
            <person name="Hsing Y."/>
            <person name="Raghuvanshi S."/>
            <person name="Mohanty A."/>
            <person name="Bharti A.K."/>
            <person name="Gaur A."/>
            <person name="Gupta V."/>
            <person name="Kumar D."/>
            <person name="Ravi V."/>
            <person name="Vij S."/>
            <person name="Kapur A."/>
            <person name="Khurana P."/>
            <person name="Khurana P."/>
            <person name="Khurana J.P."/>
            <person name="Tyagi A.K."/>
            <person name="Gaikwad K."/>
            <person name="Singh A."/>
            <person name="Dalal V."/>
            <person name="Srivastava S."/>
            <person name="Dixit A."/>
            <person name="Pal A.K."/>
            <person name="Ghazi I.A."/>
            <person name="Yadav M."/>
            <person name="Pandit A."/>
            <person name="Bhargava A."/>
            <person name="Sureshbabu K."/>
            <person name="Batra K."/>
            <person name="Sharma T.R."/>
            <person name="Mohapatra T."/>
            <person name="Singh N.K."/>
            <person name="Messing J."/>
            <person name="Nelson A.B."/>
            <person name="Fuks G."/>
            <person name="Kavchok S."/>
            <person name="Keizer G."/>
            <person name="Linton E."/>
            <person name="Llaca V."/>
            <person name="Song R."/>
            <person name="Tanyolac B."/>
            <person name="Young S."/>
            <person name="Ho-Il K."/>
            <person name="Hahn J.H."/>
            <person name="Sangsakoo G."/>
            <person name="Vanavichit A."/>
            <person name="de Mattos Luiz.A.T."/>
            <person name="Zimmer P.D."/>
            <person name="Malone G."/>
            <person name="Dellagostin O."/>
            <person name="de Oliveira A.C."/>
            <person name="Bevan M."/>
            <person name="Bancroft I."/>
            <person name="Minx P."/>
            <person name="Cordum H."/>
            <person name="Wilson R."/>
            <person name="Cheng Z."/>
            <person name="Jin W."/>
            <person name="Jiang J."/>
            <person name="Leong S.A."/>
            <person name="Iwama H."/>
            <person name="Gojobori T."/>
            <person name="Itoh T."/>
            <person name="Niimura Y."/>
            <person name="Fujii Y."/>
            <person name="Habara T."/>
            <person name="Sakai H."/>
            <person name="Sato Y."/>
            <person name="Wilson G."/>
            <person name="Kumar K."/>
            <person name="McCouch S."/>
            <person name="Juretic N."/>
            <person name="Hoen D."/>
            <person name="Wright S."/>
            <person name="Bruskiewich R."/>
            <person name="Bureau T."/>
            <person name="Miyao A."/>
            <person name="Hirochika H."/>
            <person name="Nishikawa T."/>
            <person name="Kadowaki K."/>
            <person name="Sugiura M."/>
            <person name="Burr B."/>
            <person name="Sasaki T."/>
        </authorList>
    </citation>
    <scope>NUCLEOTIDE SEQUENCE [LARGE SCALE GENOMIC DNA]</scope>
    <source>
        <strain evidence="3">cv. Nipponbare</strain>
    </source>
</reference>
<evidence type="ECO:0000313" key="2">
    <source>
        <dbReference type="EMBL" id="BAD09747.1"/>
    </source>
</evidence>
<sequence length="127" mass="14584">MAKDHPDPSHRDLAGRQPTARQRGEAAAVGGGGGRVWRIQSRRRWIPPPPRTDLVWGELAAVAALRSPQLADNSSGCRLLWQPDALKTATAARSSWRRWWQRPDNGEVAGHWQQRLLWLRREEARWW</sequence>
<gene>
    <name evidence="2" type="primary">OJ1113_A10.11</name>
</gene>
<reference evidence="3" key="2">
    <citation type="journal article" date="2008" name="Nucleic Acids Res.">
        <title>The rice annotation project database (RAP-DB): 2008 update.</title>
        <authorList>
            <consortium name="The rice annotation project (RAP)"/>
        </authorList>
    </citation>
    <scope>GENOME REANNOTATION</scope>
    <source>
        <strain evidence="3">cv. Nipponbare</strain>
    </source>
</reference>
<name>Q6ZB93_ORYSJ</name>
<feature type="compositionally biased region" description="Basic and acidic residues" evidence="1">
    <location>
        <begin position="1"/>
        <end position="14"/>
    </location>
</feature>